<proteinExistence type="predicted"/>
<reference evidence="1" key="1">
    <citation type="submission" date="2023-07" db="EMBL/GenBank/DDBJ databases">
        <title>Black Yeasts Isolated from many extreme environments.</title>
        <authorList>
            <person name="Coleine C."/>
            <person name="Stajich J.E."/>
            <person name="Selbmann L."/>
        </authorList>
    </citation>
    <scope>NUCLEOTIDE SEQUENCE</scope>
    <source>
        <strain evidence="1">CCFEE 5714</strain>
    </source>
</reference>
<dbReference type="Proteomes" id="UP001281147">
    <property type="component" value="Unassembled WGS sequence"/>
</dbReference>
<protein>
    <submittedName>
        <fullName evidence="1">Uncharacterized protein</fullName>
    </submittedName>
</protein>
<dbReference type="EMBL" id="JAUTXU010000245">
    <property type="protein sequence ID" value="KAK3696184.1"/>
    <property type="molecule type" value="Genomic_DNA"/>
</dbReference>
<evidence type="ECO:0000313" key="1">
    <source>
        <dbReference type="EMBL" id="KAK3696184.1"/>
    </source>
</evidence>
<keyword evidence="2" id="KW-1185">Reference proteome</keyword>
<organism evidence="1 2">
    <name type="scientific">Vermiconidia calcicola</name>
    <dbReference type="NCBI Taxonomy" id="1690605"/>
    <lineage>
        <taxon>Eukaryota</taxon>
        <taxon>Fungi</taxon>
        <taxon>Dikarya</taxon>
        <taxon>Ascomycota</taxon>
        <taxon>Pezizomycotina</taxon>
        <taxon>Dothideomycetes</taxon>
        <taxon>Dothideomycetidae</taxon>
        <taxon>Mycosphaerellales</taxon>
        <taxon>Extremaceae</taxon>
        <taxon>Vermiconidia</taxon>
    </lineage>
</organism>
<accession>A0ACC3MJ80</accession>
<gene>
    <name evidence="1" type="ORF">LTR37_018086</name>
</gene>
<evidence type="ECO:0000313" key="2">
    <source>
        <dbReference type="Proteomes" id="UP001281147"/>
    </source>
</evidence>
<comment type="caution">
    <text evidence="1">The sequence shown here is derived from an EMBL/GenBank/DDBJ whole genome shotgun (WGS) entry which is preliminary data.</text>
</comment>
<name>A0ACC3MJ80_9PEZI</name>
<sequence length="300" mass="32500">MSSDTSAPQAVEKPNLAAMTFLRPTEIKTYHQTTYDRISPYKTWDGKGKTVLVTAGATGIGFSIAESFAKAGVQHLAIIQRRQEVLDKAKQAIESKYPNTKVTTHAASVTDLDRISLILKELGKVDILVANASISHPFVPSKDVSTANFQATFDINVVSTFHIIKEFLAQESSSPRAVIHTSSAAGQIVQPGNIGYGPSKAAASVMIQHFATENADTDVAIQTFHPGTIYTESVSNLLPKDALDWDDVSLPGDFAVWLASPEAKFLAGRFVWAQWDVDELLTLKERMAANPALLTTTVIV</sequence>